<organism evidence="1 2">
    <name type="scientific">Parabacteroides goldsteinii CL02T12C30</name>
    <dbReference type="NCBI Taxonomy" id="999418"/>
    <lineage>
        <taxon>Bacteria</taxon>
        <taxon>Pseudomonadati</taxon>
        <taxon>Bacteroidota</taxon>
        <taxon>Bacteroidia</taxon>
        <taxon>Bacteroidales</taxon>
        <taxon>Tannerellaceae</taxon>
        <taxon>Parabacteroides</taxon>
    </lineage>
</organism>
<dbReference type="AlphaFoldDB" id="K6A004"/>
<gene>
    <name evidence="1" type="ORF">HMPREF1076_00030</name>
</gene>
<sequence>MIDKLKTLFNPDFICEYTGAVTIEEEDPQAKVRSVRLENGDFIYLNKKILDQMNLLFKQKDDRFSLCKGCDGVLIYHCAKEKYLILVELKSKYTYDNIIKAESQIEASYAKLFMLLHSFDDFVKENYKCCALIIALEPDIETLSKLTKKAQIMSGYCKERFCIKLYNAKDSGLILKHDISLLKNLPLKMDYKFDELPIFFIPYSEKSIDIRKYL</sequence>
<protein>
    <submittedName>
        <fullName evidence="1">Uncharacterized protein</fullName>
    </submittedName>
</protein>
<dbReference type="RefSeq" id="WP_009859511.1">
    <property type="nucleotide sequence ID" value="NZ_JH976471.1"/>
</dbReference>
<dbReference type="PATRIC" id="fig|999418.3.peg.31"/>
<comment type="caution">
    <text evidence="1">The sequence shown here is derived from an EMBL/GenBank/DDBJ whole genome shotgun (WGS) entry which is preliminary data.</text>
</comment>
<dbReference type="Proteomes" id="UP000006330">
    <property type="component" value="Unassembled WGS sequence"/>
</dbReference>
<evidence type="ECO:0000313" key="2">
    <source>
        <dbReference type="Proteomes" id="UP000006330"/>
    </source>
</evidence>
<reference evidence="1 2" key="1">
    <citation type="submission" date="2012-02" db="EMBL/GenBank/DDBJ databases">
        <title>The Genome Sequence of Parabacteroides goldsteinii CL02T12C30.</title>
        <authorList>
            <consortium name="The Broad Institute Genome Sequencing Platform"/>
            <person name="Earl A."/>
            <person name="Ward D."/>
            <person name="Feldgarden M."/>
            <person name="Gevers D."/>
            <person name="Zitomersky N.L."/>
            <person name="Coyne M.J."/>
            <person name="Comstock L.E."/>
            <person name="Young S.K."/>
            <person name="Zeng Q."/>
            <person name="Gargeya S."/>
            <person name="Fitzgerald M."/>
            <person name="Haas B."/>
            <person name="Abouelleil A."/>
            <person name="Alvarado L."/>
            <person name="Arachchi H.M."/>
            <person name="Berlin A."/>
            <person name="Chapman S.B."/>
            <person name="Gearin G."/>
            <person name="Goldberg J."/>
            <person name="Griggs A."/>
            <person name="Gujja S."/>
            <person name="Hansen M."/>
            <person name="Heiman D."/>
            <person name="Howarth C."/>
            <person name="Larimer J."/>
            <person name="Lui A."/>
            <person name="MacDonald P.J.P."/>
            <person name="McCowen C."/>
            <person name="Montmayeur A."/>
            <person name="Murphy C."/>
            <person name="Neiman D."/>
            <person name="Pearson M."/>
            <person name="Priest M."/>
            <person name="Roberts A."/>
            <person name="Saif S."/>
            <person name="Shea T."/>
            <person name="Sisk P."/>
            <person name="Stolte C."/>
            <person name="Sykes S."/>
            <person name="Wortman J."/>
            <person name="Nusbaum C."/>
            <person name="Birren B."/>
        </authorList>
    </citation>
    <scope>NUCLEOTIDE SEQUENCE [LARGE SCALE GENOMIC DNA]</scope>
    <source>
        <strain evidence="1 2">CL02T12C30</strain>
    </source>
</reference>
<evidence type="ECO:0000313" key="1">
    <source>
        <dbReference type="EMBL" id="EKN21344.1"/>
    </source>
</evidence>
<name>K6A004_9BACT</name>
<dbReference type="HOGENOM" id="CLU_1287856_0_0_10"/>
<accession>K6A004</accession>
<dbReference type="EMBL" id="AGZO01000001">
    <property type="protein sequence ID" value="EKN21344.1"/>
    <property type="molecule type" value="Genomic_DNA"/>
</dbReference>
<proteinExistence type="predicted"/>